<comment type="caution">
    <text evidence="1">The sequence shown here is derived from an EMBL/GenBank/DDBJ whole genome shotgun (WGS) entry which is preliminary data.</text>
</comment>
<sequence length="560" mass="63497">MEATPNMGRAFSLPQNLVHSDDFKPDFVWGVATSAYQIEGAAYEGGRGQSIWDVFCHNYPDAIVNGDNGNNGTNSYYKYKEDVQMMKTMGVNAYRFSISWTRIFPGGRPTNGVNKEGVDYYNNLINELILSGITPYITLFHWDTPETLEEEYMGFLSEKIIYDFTTYAGFCFWEFGDRVKNWITINEPHSYATGGYANGTFAPGRGINGVGDPGTEPYIVAKNLLLSHASAVSLYRQRFQKRQGGKIGITLNAVFYEPLNPEKQEDKDAALRAIDFIFGWFMEPLFSGKYPNTMIKSVTGGRLPEFTTEQAKLIKGSYDFLGLNYYTSYYATTAKASQVPSYTTDSNVHQQAEALDGKPIGPQGGSDWLYSYPLGLYKMLQCIKHTYGDPLILITENGWPDKSSDDITIGVACTDTQRIEYHQTHLQKLRDAVRDGVRVEGYFVWSLMDNFEWTSGYSIRFGLIYVDYNDGKYTSLEPLMEEAVNWGQNDGCVHDVEESITKIEQQILFQMTTPMKIEVGRDKLRQWWLLGAGHRSDEINPTLNENKDNNFKNPDFKLSS</sequence>
<evidence type="ECO:0000313" key="2">
    <source>
        <dbReference type="Proteomes" id="UP001055811"/>
    </source>
</evidence>
<dbReference type="EMBL" id="CM042015">
    <property type="protein sequence ID" value="KAI3710628.1"/>
    <property type="molecule type" value="Genomic_DNA"/>
</dbReference>
<name>A0ACB9AMN6_CICIN</name>
<reference evidence="2" key="1">
    <citation type="journal article" date="2022" name="Mol. Ecol. Resour.">
        <title>The genomes of chicory, endive, great burdock and yacon provide insights into Asteraceae palaeo-polyploidization history and plant inulin production.</title>
        <authorList>
            <person name="Fan W."/>
            <person name="Wang S."/>
            <person name="Wang H."/>
            <person name="Wang A."/>
            <person name="Jiang F."/>
            <person name="Liu H."/>
            <person name="Zhao H."/>
            <person name="Xu D."/>
            <person name="Zhang Y."/>
        </authorList>
    </citation>
    <scope>NUCLEOTIDE SEQUENCE [LARGE SCALE GENOMIC DNA]</scope>
    <source>
        <strain evidence="2">cv. Punajuju</strain>
    </source>
</reference>
<reference evidence="1 2" key="2">
    <citation type="journal article" date="2022" name="Mol. Ecol. Resour.">
        <title>The genomes of chicory, endive, great burdock and yacon provide insights into Asteraceae paleo-polyploidization history and plant inulin production.</title>
        <authorList>
            <person name="Fan W."/>
            <person name="Wang S."/>
            <person name="Wang H."/>
            <person name="Wang A."/>
            <person name="Jiang F."/>
            <person name="Liu H."/>
            <person name="Zhao H."/>
            <person name="Xu D."/>
            <person name="Zhang Y."/>
        </authorList>
    </citation>
    <scope>NUCLEOTIDE SEQUENCE [LARGE SCALE GENOMIC DNA]</scope>
    <source>
        <strain evidence="2">cv. Punajuju</strain>
        <tissue evidence="1">Leaves</tissue>
    </source>
</reference>
<protein>
    <submittedName>
        <fullName evidence="1">Uncharacterized protein</fullName>
    </submittedName>
</protein>
<proteinExistence type="predicted"/>
<keyword evidence="2" id="KW-1185">Reference proteome</keyword>
<organism evidence="1 2">
    <name type="scientific">Cichorium intybus</name>
    <name type="common">Chicory</name>
    <dbReference type="NCBI Taxonomy" id="13427"/>
    <lineage>
        <taxon>Eukaryota</taxon>
        <taxon>Viridiplantae</taxon>
        <taxon>Streptophyta</taxon>
        <taxon>Embryophyta</taxon>
        <taxon>Tracheophyta</taxon>
        <taxon>Spermatophyta</taxon>
        <taxon>Magnoliopsida</taxon>
        <taxon>eudicotyledons</taxon>
        <taxon>Gunneridae</taxon>
        <taxon>Pentapetalae</taxon>
        <taxon>asterids</taxon>
        <taxon>campanulids</taxon>
        <taxon>Asterales</taxon>
        <taxon>Asteraceae</taxon>
        <taxon>Cichorioideae</taxon>
        <taxon>Cichorieae</taxon>
        <taxon>Cichoriinae</taxon>
        <taxon>Cichorium</taxon>
    </lineage>
</organism>
<evidence type="ECO:0000313" key="1">
    <source>
        <dbReference type="EMBL" id="KAI3710628.1"/>
    </source>
</evidence>
<accession>A0ACB9AMN6</accession>
<gene>
    <name evidence="1" type="ORF">L2E82_40416</name>
</gene>
<dbReference type="Proteomes" id="UP001055811">
    <property type="component" value="Linkage Group LG07"/>
</dbReference>